<name>T1HNL3_RHOPR</name>
<dbReference type="PANTHER" id="PTHR35826">
    <property type="entry name" value="PROTEIN ATP6V1FNB-LIKE"/>
    <property type="match status" value="1"/>
</dbReference>
<evidence type="ECO:0000259" key="1">
    <source>
        <dbReference type="Pfam" id="PF22589"/>
    </source>
</evidence>
<sequence>MASQVRKSIATTEIEEKNRKIRLKWFEKHHEMLKLGGDEQDIQVSPLVQKLIDEVAKMRKERYEKDRQIEKQKRADREEARKKQLAEEVTEIDPEILMRGPMYPVEEEIKELLYKGPYSSFSANMEGRWLYLKLRNKKAPYEKYYEPQSTQNDYGWKIEERSLIPNKQFARKGVIKPQFFRRTGAKAETLRNRPPYSGKIQMEHLT</sequence>
<evidence type="ECO:0000313" key="2">
    <source>
        <dbReference type="EnsemblMetazoa" id="RPRC005637-PA"/>
    </source>
</evidence>
<accession>T1HNL3</accession>
<feature type="domain" description="Sperm microtubule inner protein 1 C-terminal" evidence="1">
    <location>
        <begin position="70"/>
        <end position="185"/>
    </location>
</feature>
<dbReference type="AlphaFoldDB" id="T1HNL3"/>
<proteinExistence type="predicted"/>
<dbReference type="InParanoid" id="T1HNL3"/>
<dbReference type="PANTHER" id="PTHR35826:SF1">
    <property type="entry name" value="PROTEIN ATP6V1FNB-LIKE"/>
    <property type="match status" value="1"/>
</dbReference>
<dbReference type="EMBL" id="ACPB03010548">
    <property type="status" value="NOT_ANNOTATED_CDS"/>
    <property type="molecule type" value="Genomic_DNA"/>
</dbReference>
<dbReference type="eggNOG" id="ENOG502TBS5">
    <property type="taxonomic scope" value="Eukaryota"/>
</dbReference>
<dbReference type="Pfam" id="PF22589">
    <property type="entry name" value="SPMIP1"/>
    <property type="match status" value="1"/>
</dbReference>
<dbReference type="VEuPathDB" id="VectorBase:RPRC005637"/>
<protein>
    <recommendedName>
        <fullName evidence="1">Sperm microtubule inner protein 1 C-terminal domain-containing protein</fullName>
    </recommendedName>
</protein>
<dbReference type="InterPro" id="IPR054323">
    <property type="entry name" value="SPMIP1_C"/>
</dbReference>
<keyword evidence="3" id="KW-1185">Reference proteome</keyword>
<organism evidence="2 3">
    <name type="scientific">Rhodnius prolixus</name>
    <name type="common">Triatomid bug</name>
    <dbReference type="NCBI Taxonomy" id="13249"/>
    <lineage>
        <taxon>Eukaryota</taxon>
        <taxon>Metazoa</taxon>
        <taxon>Ecdysozoa</taxon>
        <taxon>Arthropoda</taxon>
        <taxon>Hexapoda</taxon>
        <taxon>Insecta</taxon>
        <taxon>Pterygota</taxon>
        <taxon>Neoptera</taxon>
        <taxon>Paraneoptera</taxon>
        <taxon>Hemiptera</taxon>
        <taxon>Heteroptera</taxon>
        <taxon>Panheteroptera</taxon>
        <taxon>Cimicomorpha</taxon>
        <taxon>Reduviidae</taxon>
        <taxon>Triatominae</taxon>
        <taxon>Rhodnius</taxon>
    </lineage>
</organism>
<dbReference type="Proteomes" id="UP000015103">
    <property type="component" value="Unassembled WGS sequence"/>
</dbReference>
<dbReference type="OMA" id="SANMEGR"/>
<evidence type="ECO:0000313" key="3">
    <source>
        <dbReference type="Proteomes" id="UP000015103"/>
    </source>
</evidence>
<dbReference type="EnsemblMetazoa" id="RPRC005637-RA">
    <property type="protein sequence ID" value="RPRC005637-PA"/>
    <property type="gene ID" value="RPRC005637"/>
</dbReference>
<dbReference type="EMBL" id="ACPB03010549">
    <property type="status" value="NOT_ANNOTATED_CDS"/>
    <property type="molecule type" value="Genomic_DNA"/>
</dbReference>
<dbReference type="HOGENOM" id="CLU_1333406_0_0_1"/>
<reference evidence="2" key="1">
    <citation type="submission" date="2015-05" db="UniProtKB">
        <authorList>
            <consortium name="EnsemblMetazoa"/>
        </authorList>
    </citation>
    <scope>IDENTIFICATION</scope>
</reference>